<dbReference type="Pfam" id="PF02348">
    <property type="entry name" value="CTP_transf_3"/>
    <property type="match status" value="1"/>
</dbReference>
<dbReference type="InterPro" id="IPR050793">
    <property type="entry name" value="CMP-NeuNAc_synthase"/>
</dbReference>
<keyword evidence="1" id="KW-0548">Nucleotidyltransferase</keyword>
<dbReference type="EC" id="2.7.7.-" evidence="1"/>
<dbReference type="CDD" id="cd02513">
    <property type="entry name" value="CMP-NeuAc_Synthase"/>
    <property type="match status" value="1"/>
</dbReference>
<dbReference type="PANTHER" id="PTHR21485:SF3">
    <property type="entry name" value="N-ACYLNEURAMINATE CYTIDYLYLTRANSFERASE"/>
    <property type="match status" value="1"/>
</dbReference>
<keyword evidence="1" id="KW-0808">Transferase</keyword>
<accession>A0AAU7CQL7</accession>
<dbReference type="SUPFAM" id="SSF53448">
    <property type="entry name" value="Nucleotide-diphospho-sugar transferases"/>
    <property type="match status" value="1"/>
</dbReference>
<dbReference type="InterPro" id="IPR029044">
    <property type="entry name" value="Nucleotide-diphossugar_trans"/>
</dbReference>
<dbReference type="AlphaFoldDB" id="A0AAU7CQL7"/>
<dbReference type="RefSeq" id="WP_406700175.1">
    <property type="nucleotide sequence ID" value="NZ_CP155447.1"/>
</dbReference>
<dbReference type="EMBL" id="CP155447">
    <property type="protein sequence ID" value="XBH07338.1"/>
    <property type="molecule type" value="Genomic_DNA"/>
</dbReference>
<proteinExistence type="predicted"/>
<dbReference type="GO" id="GO:0008781">
    <property type="term" value="F:N-acylneuraminate cytidylyltransferase activity"/>
    <property type="evidence" value="ECO:0007669"/>
    <property type="project" value="TreeGrafter"/>
</dbReference>
<dbReference type="InterPro" id="IPR003329">
    <property type="entry name" value="Cytidylyl_trans"/>
</dbReference>
<sequence>MKVLGVVTARGGSKGIPRKNVLPLCGKPLLQYTAEAALASRRLTRVVLSTDDPEIAEVGYRCGLDVPFLRPPELAGDTSPSLPVVRHAVQQVEAEDDVYEAICLLQPTHPLRRPELIDACIETLEAGEFDAVVTILPIPLVYNPHWAYFRDVDGRLHLSTGEPEPVPRRQDLPPAYHREGSVYVTLRDILMEDQSLYGKRLGGFAVDPTWSVNIDGPEDWERAEALVRAEALLSGNRN</sequence>
<protein>
    <submittedName>
        <fullName evidence="1">Acylneuraminate cytidylyltransferase family protein</fullName>
        <ecNumber evidence="1">2.7.7.-</ecNumber>
    </submittedName>
</protein>
<reference evidence="1" key="1">
    <citation type="submission" date="2024-05" db="EMBL/GenBank/DDBJ databases">
        <title>Planctomycetes of the genus Singulisphaera possess chitinolytic capabilities.</title>
        <authorList>
            <person name="Ivanova A."/>
        </authorList>
    </citation>
    <scope>NUCLEOTIDE SEQUENCE</scope>
    <source>
        <strain evidence="1">Ch08T</strain>
    </source>
</reference>
<dbReference type="Gene3D" id="3.90.550.10">
    <property type="entry name" value="Spore Coat Polysaccharide Biosynthesis Protein SpsA, Chain A"/>
    <property type="match status" value="1"/>
</dbReference>
<organism evidence="1">
    <name type="scientific">Singulisphaera sp. Ch08</name>
    <dbReference type="NCBI Taxonomy" id="3120278"/>
    <lineage>
        <taxon>Bacteria</taxon>
        <taxon>Pseudomonadati</taxon>
        <taxon>Planctomycetota</taxon>
        <taxon>Planctomycetia</taxon>
        <taxon>Isosphaerales</taxon>
        <taxon>Isosphaeraceae</taxon>
        <taxon>Singulisphaera</taxon>
    </lineage>
</organism>
<evidence type="ECO:0000313" key="1">
    <source>
        <dbReference type="EMBL" id="XBH07338.1"/>
    </source>
</evidence>
<name>A0AAU7CQL7_9BACT</name>
<dbReference type="PANTHER" id="PTHR21485">
    <property type="entry name" value="HAD SUPERFAMILY MEMBERS CMAS AND KDSC"/>
    <property type="match status" value="1"/>
</dbReference>
<gene>
    <name evidence="1" type="ORF">V5E97_15230</name>
</gene>